<dbReference type="AlphaFoldDB" id="A0A3Q2TMP3"/>
<evidence type="ECO:0000313" key="6">
    <source>
        <dbReference type="Proteomes" id="UP000265000"/>
    </source>
</evidence>
<keyword evidence="1" id="KW-0325">Glycoprotein</keyword>
<protein>
    <recommendedName>
        <fullName evidence="4">Ig-like domain-containing protein</fullName>
    </recommendedName>
</protein>
<evidence type="ECO:0000259" key="4">
    <source>
        <dbReference type="PROSITE" id="PS50835"/>
    </source>
</evidence>
<dbReference type="Gene3D" id="2.60.40.10">
    <property type="entry name" value="Immunoglobulins"/>
    <property type="match status" value="1"/>
</dbReference>
<dbReference type="Gene3D" id="3.30.500.10">
    <property type="entry name" value="MHC class I-like antigen recognition-like"/>
    <property type="match status" value="1"/>
</dbReference>
<dbReference type="InterPro" id="IPR001039">
    <property type="entry name" value="MHC_I_a_a1/a2"/>
</dbReference>
<accession>A0A3Q2TMP3</accession>
<evidence type="ECO:0000256" key="1">
    <source>
        <dbReference type="ARBA" id="ARBA00023180"/>
    </source>
</evidence>
<organism evidence="5 6">
    <name type="scientific">Fundulus heteroclitus</name>
    <name type="common">Killifish</name>
    <name type="synonym">Mummichog</name>
    <dbReference type="NCBI Taxonomy" id="8078"/>
    <lineage>
        <taxon>Eukaryota</taxon>
        <taxon>Metazoa</taxon>
        <taxon>Chordata</taxon>
        <taxon>Craniata</taxon>
        <taxon>Vertebrata</taxon>
        <taxon>Euteleostomi</taxon>
        <taxon>Actinopterygii</taxon>
        <taxon>Neopterygii</taxon>
        <taxon>Teleostei</taxon>
        <taxon>Neoteleostei</taxon>
        <taxon>Acanthomorphata</taxon>
        <taxon>Ovalentaria</taxon>
        <taxon>Atherinomorphae</taxon>
        <taxon>Cyprinodontiformes</taxon>
        <taxon>Fundulidae</taxon>
        <taxon>Fundulus</taxon>
    </lineage>
</organism>
<keyword evidence="3" id="KW-0472">Membrane</keyword>
<dbReference type="PANTHER" id="PTHR16675">
    <property type="entry name" value="MHC CLASS I-RELATED"/>
    <property type="match status" value="1"/>
</dbReference>
<evidence type="ECO:0000256" key="3">
    <source>
        <dbReference type="SAM" id="Phobius"/>
    </source>
</evidence>
<dbReference type="Ensembl" id="ENSFHET00000026564.1">
    <property type="protein sequence ID" value="ENSFHEP00000017770.1"/>
    <property type="gene ID" value="ENSFHEG00000000501.1"/>
</dbReference>
<dbReference type="InterPro" id="IPR050208">
    <property type="entry name" value="MHC_class-I_related"/>
</dbReference>
<comment type="similarity">
    <text evidence="2">Belongs to the MHC class I family.</text>
</comment>
<dbReference type="SMART" id="SM00407">
    <property type="entry name" value="IGc1"/>
    <property type="match status" value="1"/>
</dbReference>
<dbReference type="InterPro" id="IPR007110">
    <property type="entry name" value="Ig-like_dom"/>
</dbReference>
<dbReference type="Pfam" id="PF07654">
    <property type="entry name" value="C1-set"/>
    <property type="match status" value="1"/>
</dbReference>
<dbReference type="PRINTS" id="PR01638">
    <property type="entry name" value="MHCCLASSI"/>
</dbReference>
<dbReference type="SUPFAM" id="SSF48726">
    <property type="entry name" value="Immunoglobulin"/>
    <property type="match status" value="1"/>
</dbReference>
<keyword evidence="3" id="KW-1133">Transmembrane helix</keyword>
<dbReference type="GO" id="GO:0005615">
    <property type="term" value="C:extracellular space"/>
    <property type="evidence" value="ECO:0007669"/>
    <property type="project" value="TreeGrafter"/>
</dbReference>
<dbReference type="InterPro" id="IPR011161">
    <property type="entry name" value="MHC_I-like_Ag-recog"/>
</dbReference>
<reference evidence="5" key="1">
    <citation type="submission" date="2025-08" db="UniProtKB">
        <authorList>
            <consortium name="Ensembl"/>
        </authorList>
    </citation>
    <scope>IDENTIFICATION</scope>
</reference>
<sequence>DLTLIHLALSDSVAFHLSIEKHNLRFMTTASSGLSDFPEMEVSVMIDDNSIGFCDGSNKTLKINYDWLKKVLHDDPELSKWFEGECFERQLNGNKVRLSILKDIFKKTEGVHVFQLMSSCYWDEETQRGDGAMRFGYNGEDFIALDLETPKWIALQPQATPMILAWDLNKVRLMKNKMFITQACPDWLKRSLIKGKSILLRTEHPSLSLLQKSPPSPVSCHATGFYPRRALMFWRKDGEEIHENVDHGEILPNDDGTFQMRVYLNISSISPEDWRRYDCVFQLHDKEEIVKLDKAVIRTNRGKPNDVPDTFCVFLLLNLKAVIVMVLFSLTLHL</sequence>
<dbReference type="GeneTree" id="ENSGT01120000271828"/>
<dbReference type="PANTHER" id="PTHR16675:SF237">
    <property type="entry name" value="MHC CLASS I ANTIGEN TRANSCRIPT VARIANT 1-RELATED"/>
    <property type="match status" value="1"/>
</dbReference>
<dbReference type="InterPro" id="IPR003597">
    <property type="entry name" value="Ig_C1-set"/>
</dbReference>
<proteinExistence type="inferred from homology"/>
<dbReference type="InterPro" id="IPR037055">
    <property type="entry name" value="MHC_I-like_Ag-recog_sf"/>
</dbReference>
<dbReference type="InterPro" id="IPR036179">
    <property type="entry name" value="Ig-like_dom_sf"/>
</dbReference>
<keyword evidence="3" id="KW-0812">Transmembrane</keyword>
<feature type="transmembrane region" description="Helical" evidence="3">
    <location>
        <begin position="313"/>
        <end position="332"/>
    </location>
</feature>
<dbReference type="SUPFAM" id="SSF54452">
    <property type="entry name" value="MHC antigen-recognition domain"/>
    <property type="match status" value="1"/>
</dbReference>
<dbReference type="Pfam" id="PF00129">
    <property type="entry name" value="MHC_I"/>
    <property type="match status" value="1"/>
</dbReference>
<keyword evidence="6" id="KW-1185">Reference proteome</keyword>
<evidence type="ECO:0000256" key="2">
    <source>
        <dbReference type="RuleBase" id="RU004439"/>
    </source>
</evidence>
<dbReference type="InterPro" id="IPR011162">
    <property type="entry name" value="MHC_I/II-like_Ag-recog"/>
</dbReference>
<feature type="domain" description="Ig-like" evidence="4">
    <location>
        <begin position="205"/>
        <end position="290"/>
    </location>
</feature>
<dbReference type="GO" id="GO:0009897">
    <property type="term" value="C:external side of plasma membrane"/>
    <property type="evidence" value="ECO:0007669"/>
    <property type="project" value="TreeGrafter"/>
</dbReference>
<evidence type="ECO:0000313" key="5">
    <source>
        <dbReference type="Ensembl" id="ENSFHEP00000017770.1"/>
    </source>
</evidence>
<name>A0A3Q2TMP3_FUNHE</name>
<dbReference type="Proteomes" id="UP000265000">
    <property type="component" value="Unplaced"/>
</dbReference>
<dbReference type="GO" id="GO:0006955">
    <property type="term" value="P:immune response"/>
    <property type="evidence" value="ECO:0007669"/>
    <property type="project" value="TreeGrafter"/>
</dbReference>
<dbReference type="PROSITE" id="PS50835">
    <property type="entry name" value="IG_LIKE"/>
    <property type="match status" value="1"/>
</dbReference>
<reference evidence="5" key="2">
    <citation type="submission" date="2025-09" db="UniProtKB">
        <authorList>
            <consortium name="Ensembl"/>
        </authorList>
    </citation>
    <scope>IDENTIFICATION</scope>
</reference>
<dbReference type="InterPro" id="IPR013783">
    <property type="entry name" value="Ig-like_fold"/>
</dbReference>